<dbReference type="InterPro" id="IPR038352">
    <property type="entry name" value="Imelysin_sf"/>
</dbReference>
<evidence type="ECO:0000313" key="6">
    <source>
        <dbReference type="Proteomes" id="UP000638188"/>
    </source>
</evidence>
<dbReference type="Pfam" id="PF09375">
    <property type="entry name" value="Peptidase_M75"/>
    <property type="match status" value="1"/>
</dbReference>
<comment type="caution">
    <text evidence="5">The sequence shown here is derived from an EMBL/GenBank/DDBJ whole genome shotgun (WGS) entry which is preliminary data.</text>
</comment>
<gene>
    <name evidence="5" type="ORF">GCM10007418_22390</name>
</gene>
<keyword evidence="2 3" id="KW-0732">Signal</keyword>
<reference evidence="6" key="1">
    <citation type="journal article" date="2019" name="Int. J. Syst. Evol. Microbiol.">
        <title>The Global Catalogue of Microorganisms (GCM) 10K type strain sequencing project: providing services to taxonomists for standard genome sequencing and annotation.</title>
        <authorList>
            <consortium name="The Broad Institute Genomics Platform"/>
            <consortium name="The Broad Institute Genome Sequencing Center for Infectious Disease"/>
            <person name="Wu L."/>
            <person name="Ma J."/>
        </authorList>
    </citation>
    <scope>NUCLEOTIDE SEQUENCE [LARGE SCALE GENOMIC DNA]</scope>
    <source>
        <strain evidence="6">CGMCC 1.12482</strain>
    </source>
</reference>
<feature type="signal peptide" evidence="3">
    <location>
        <begin position="1"/>
        <end position="28"/>
    </location>
</feature>
<evidence type="ECO:0000256" key="2">
    <source>
        <dbReference type="ARBA" id="ARBA00022729"/>
    </source>
</evidence>
<dbReference type="RefSeq" id="WP_188434436.1">
    <property type="nucleotide sequence ID" value="NZ_BMFF01000004.1"/>
</dbReference>
<dbReference type="InterPro" id="IPR018976">
    <property type="entry name" value="Imelysin-like"/>
</dbReference>
<proteinExistence type="predicted"/>
<name>A0ABQ1PS96_9GAMM</name>
<sequence>MRLFHRSRKLLVYLCGLFAISLSQLAIAQQHAKPQWHADLNTGYEAFVISSEALQERARAYCQAPDNHQVTTIRDAWLSAFLDWQRIRFVDFGPIEQDNIAWQLQFWPDSKNLIARKTDQWLQGEQLIDAASIASDSVAAKGFPALEYVLFDPRVVNAGHALPAKRACDFLQTVSAQIHTNAMRLQAGWTSFELHFLSRPEYVHTTVLAAMHSLEILRDKRLAAPMGLGSTTRRNPYIADAWRSGESLATMHATLAGLQTYFLPGLVILLEERKLTPLAEQFRKQLSATLARLENMPAALTPLLESDDGYRQLQLLYIDVDRLTTLLNGSIASELGIIKGFNSSDGD</sequence>
<dbReference type="EMBL" id="BMFF01000004">
    <property type="protein sequence ID" value="GGD02699.1"/>
    <property type="molecule type" value="Genomic_DNA"/>
</dbReference>
<feature type="domain" description="Imelysin-like" evidence="4">
    <location>
        <begin position="42"/>
        <end position="325"/>
    </location>
</feature>
<evidence type="ECO:0000256" key="3">
    <source>
        <dbReference type="SAM" id="SignalP"/>
    </source>
</evidence>
<evidence type="ECO:0000313" key="5">
    <source>
        <dbReference type="EMBL" id="GGD02699.1"/>
    </source>
</evidence>
<dbReference type="InterPro" id="IPR034984">
    <property type="entry name" value="Imelysin-like_IPPA"/>
</dbReference>
<protein>
    <recommendedName>
        <fullName evidence="4">Imelysin-like domain-containing protein</fullName>
    </recommendedName>
</protein>
<evidence type="ECO:0000256" key="1">
    <source>
        <dbReference type="ARBA" id="ARBA00004196"/>
    </source>
</evidence>
<organism evidence="5 6">
    <name type="scientific">Halopseudomonas salina</name>
    <dbReference type="NCBI Taxonomy" id="1323744"/>
    <lineage>
        <taxon>Bacteria</taxon>
        <taxon>Pseudomonadati</taxon>
        <taxon>Pseudomonadota</taxon>
        <taxon>Gammaproteobacteria</taxon>
        <taxon>Pseudomonadales</taxon>
        <taxon>Pseudomonadaceae</taxon>
        <taxon>Halopseudomonas</taxon>
    </lineage>
</organism>
<evidence type="ECO:0000259" key="4">
    <source>
        <dbReference type="Pfam" id="PF09375"/>
    </source>
</evidence>
<accession>A0ABQ1PS96</accession>
<feature type="chain" id="PRO_5047521504" description="Imelysin-like domain-containing protein" evidence="3">
    <location>
        <begin position="29"/>
        <end position="347"/>
    </location>
</feature>
<keyword evidence="6" id="KW-1185">Reference proteome</keyword>
<dbReference type="Gene3D" id="1.20.1420.20">
    <property type="entry name" value="M75 peptidase, HXXE motif"/>
    <property type="match status" value="1"/>
</dbReference>
<dbReference type="CDD" id="cd14659">
    <property type="entry name" value="Imelysin-like_IPPA"/>
    <property type="match status" value="1"/>
</dbReference>
<dbReference type="Proteomes" id="UP000638188">
    <property type="component" value="Unassembled WGS sequence"/>
</dbReference>
<comment type="subcellular location">
    <subcellularLocation>
        <location evidence="1">Cell envelope</location>
    </subcellularLocation>
</comment>